<evidence type="ECO:0000313" key="1">
    <source>
        <dbReference type="EMBL" id="GAG71146.1"/>
    </source>
</evidence>
<dbReference type="Gene3D" id="1.25.10.90">
    <property type="match status" value="1"/>
</dbReference>
<evidence type="ECO:0008006" key="2">
    <source>
        <dbReference type="Google" id="ProtNLM"/>
    </source>
</evidence>
<sequence length="231" mass="26583">MSETKKINEVIKELKSLSDPRAVEGMAKFGIRGEKRIGVSIPELRRMAKTIGKDHKLALKLWSRKIPETMILASMVDDPEKVTEQQMEDWVKDINSWDVCDQLCMNLFEKVPFIIKKIKDWSKHDGEFVKRTAYSLIACLAWHDKESSDEKFINFIPIIKSGATDERNFVKKAVNWALRNIGKRNLNLNKVVVKAAKEIQKMDSNVARWIASDAIRELTSEKIQNRLAKKG</sequence>
<dbReference type="AlphaFoldDB" id="X1BGI1"/>
<reference evidence="1" key="1">
    <citation type="journal article" date="2014" name="Front. Microbiol.">
        <title>High frequency of phylogenetically diverse reductive dehalogenase-homologous genes in deep subseafloor sedimentary metagenomes.</title>
        <authorList>
            <person name="Kawai M."/>
            <person name="Futagami T."/>
            <person name="Toyoda A."/>
            <person name="Takaki Y."/>
            <person name="Nishi S."/>
            <person name="Hori S."/>
            <person name="Arai W."/>
            <person name="Tsubouchi T."/>
            <person name="Morono Y."/>
            <person name="Uchiyama I."/>
            <person name="Ito T."/>
            <person name="Fujiyama A."/>
            <person name="Inagaki F."/>
            <person name="Takami H."/>
        </authorList>
    </citation>
    <scope>NUCLEOTIDE SEQUENCE</scope>
    <source>
        <strain evidence="1">Expedition CK06-06</strain>
    </source>
</reference>
<dbReference type="EMBL" id="BART01000356">
    <property type="protein sequence ID" value="GAG71146.1"/>
    <property type="molecule type" value="Genomic_DNA"/>
</dbReference>
<proteinExistence type="predicted"/>
<organism evidence="1">
    <name type="scientific">marine sediment metagenome</name>
    <dbReference type="NCBI Taxonomy" id="412755"/>
    <lineage>
        <taxon>unclassified sequences</taxon>
        <taxon>metagenomes</taxon>
        <taxon>ecological metagenomes</taxon>
    </lineage>
</organism>
<dbReference type="PANTHER" id="PTHR41291">
    <property type="entry name" value="DNA ALKYLATION REPAIR PROTEIN"/>
    <property type="match status" value="1"/>
</dbReference>
<name>X1BGI1_9ZZZZ</name>
<accession>X1BGI1</accession>
<dbReference type="InterPro" id="IPR014825">
    <property type="entry name" value="DNA_alkylation"/>
</dbReference>
<protein>
    <recommendedName>
        <fullName evidence="2">DNA alkylation repair enzyme</fullName>
    </recommendedName>
</protein>
<dbReference type="CDD" id="cd06561">
    <property type="entry name" value="AlkD_like"/>
    <property type="match status" value="1"/>
</dbReference>
<dbReference type="InterPro" id="IPR016024">
    <property type="entry name" value="ARM-type_fold"/>
</dbReference>
<gene>
    <name evidence="1" type="ORF">S01H4_01809</name>
</gene>
<dbReference type="Pfam" id="PF08713">
    <property type="entry name" value="DNA_alkylation"/>
    <property type="match status" value="1"/>
</dbReference>
<comment type="caution">
    <text evidence="1">The sequence shown here is derived from an EMBL/GenBank/DDBJ whole genome shotgun (WGS) entry which is preliminary data.</text>
</comment>
<dbReference type="PANTHER" id="PTHR41291:SF1">
    <property type="entry name" value="DNA ALKYLATION REPAIR PROTEIN"/>
    <property type="match status" value="1"/>
</dbReference>
<dbReference type="SUPFAM" id="SSF48371">
    <property type="entry name" value="ARM repeat"/>
    <property type="match status" value="1"/>
</dbReference>